<comment type="catalytic activity">
    <reaction evidence="1 14 15">
        <text>(R)-pantothenate + ATP = (R)-4'-phosphopantothenate + ADP + H(+)</text>
        <dbReference type="Rhea" id="RHEA:16373"/>
        <dbReference type="ChEBI" id="CHEBI:10986"/>
        <dbReference type="ChEBI" id="CHEBI:15378"/>
        <dbReference type="ChEBI" id="CHEBI:29032"/>
        <dbReference type="ChEBI" id="CHEBI:30616"/>
        <dbReference type="ChEBI" id="CHEBI:456216"/>
        <dbReference type="EC" id="2.7.1.33"/>
    </reaction>
</comment>
<evidence type="ECO:0000256" key="4">
    <source>
        <dbReference type="ARBA" id="ARBA00006087"/>
    </source>
</evidence>
<evidence type="ECO:0000256" key="12">
    <source>
        <dbReference type="ARBA" id="ARBA00022993"/>
    </source>
</evidence>
<evidence type="ECO:0000256" key="10">
    <source>
        <dbReference type="ARBA" id="ARBA00022777"/>
    </source>
</evidence>
<evidence type="ECO:0000256" key="5">
    <source>
        <dbReference type="ARBA" id="ARBA00012102"/>
    </source>
</evidence>
<dbReference type="GO" id="GO:0005737">
    <property type="term" value="C:cytoplasm"/>
    <property type="evidence" value="ECO:0007669"/>
    <property type="project" value="UniProtKB-SubCell"/>
</dbReference>
<dbReference type="UniPathway" id="UPA00241">
    <property type="reaction ID" value="UER00352"/>
</dbReference>
<evidence type="ECO:0000259" key="16">
    <source>
        <dbReference type="Pfam" id="PF00485"/>
    </source>
</evidence>
<dbReference type="NCBIfam" id="TIGR00554">
    <property type="entry name" value="panK_bact"/>
    <property type="match status" value="1"/>
</dbReference>
<evidence type="ECO:0000256" key="11">
    <source>
        <dbReference type="ARBA" id="ARBA00022840"/>
    </source>
</evidence>
<keyword evidence="8 14" id="KW-0808">Transferase</keyword>
<accession>A0A1R0FBV3</accession>
<keyword evidence="18" id="KW-1185">Reference proteome</keyword>
<dbReference type="InterPro" id="IPR006083">
    <property type="entry name" value="PRK/URK"/>
</dbReference>
<evidence type="ECO:0000313" key="18">
    <source>
        <dbReference type="Proteomes" id="UP000187344"/>
    </source>
</evidence>
<dbReference type="Proteomes" id="UP000187344">
    <property type="component" value="Unassembled WGS sequence"/>
</dbReference>
<dbReference type="GO" id="GO:0005524">
    <property type="term" value="F:ATP binding"/>
    <property type="evidence" value="ECO:0007669"/>
    <property type="project" value="UniProtKB-UniRule"/>
</dbReference>
<gene>
    <name evidence="14" type="primary">coaA</name>
    <name evidence="17" type="ORF">PEB0149_019100</name>
</gene>
<comment type="similarity">
    <text evidence="4 14 15">Belongs to the prokaryotic pantothenate kinase family.</text>
</comment>
<evidence type="ECO:0000256" key="14">
    <source>
        <dbReference type="HAMAP-Rule" id="MF_00215"/>
    </source>
</evidence>
<evidence type="ECO:0000256" key="2">
    <source>
        <dbReference type="ARBA" id="ARBA00004496"/>
    </source>
</evidence>
<comment type="pathway">
    <text evidence="3 14 15">Cofactor biosynthesis; coenzyme A biosynthesis; CoA from (R)-pantothenate: step 1/5.</text>
</comment>
<dbReference type="RefSeq" id="WP_075869573.1">
    <property type="nucleotide sequence ID" value="NZ_CALYQA010000002.1"/>
</dbReference>
<evidence type="ECO:0000256" key="1">
    <source>
        <dbReference type="ARBA" id="ARBA00001206"/>
    </source>
</evidence>
<dbReference type="Pfam" id="PF00485">
    <property type="entry name" value="PRK"/>
    <property type="match status" value="1"/>
</dbReference>
<evidence type="ECO:0000256" key="8">
    <source>
        <dbReference type="ARBA" id="ARBA00022679"/>
    </source>
</evidence>
<dbReference type="SUPFAM" id="SSF52540">
    <property type="entry name" value="P-loop containing nucleoside triphosphate hydrolases"/>
    <property type="match status" value="1"/>
</dbReference>
<dbReference type="PANTHER" id="PTHR10285">
    <property type="entry name" value="URIDINE KINASE"/>
    <property type="match status" value="1"/>
</dbReference>
<comment type="caution">
    <text evidence="17">The sequence shown here is derived from an EMBL/GenBank/DDBJ whole genome shotgun (WGS) entry which is preliminary data.</text>
</comment>
<evidence type="ECO:0000256" key="6">
    <source>
        <dbReference type="ARBA" id="ARBA00015080"/>
    </source>
</evidence>
<comment type="subcellular location">
    <subcellularLocation>
        <location evidence="2 14 15">Cytoplasm</location>
    </subcellularLocation>
</comment>
<keyword evidence="12 14" id="KW-0173">Coenzyme A biosynthesis</keyword>
<keyword evidence="9 14" id="KW-0547">Nucleotide-binding</keyword>
<dbReference type="EC" id="2.7.1.33" evidence="5 14"/>
<proteinExistence type="inferred from homology"/>
<dbReference type="GO" id="GO:0015937">
    <property type="term" value="P:coenzyme A biosynthetic process"/>
    <property type="evidence" value="ECO:0007669"/>
    <property type="project" value="UniProtKB-UniRule"/>
</dbReference>
<evidence type="ECO:0000313" key="17">
    <source>
        <dbReference type="EMBL" id="OLY44440.1"/>
    </source>
</evidence>
<dbReference type="InterPro" id="IPR027417">
    <property type="entry name" value="P-loop_NTPase"/>
</dbReference>
<organism evidence="17 18">
    <name type="scientific">Bartonella apis</name>
    <dbReference type="NCBI Taxonomy" id="1686310"/>
    <lineage>
        <taxon>Bacteria</taxon>
        <taxon>Pseudomonadati</taxon>
        <taxon>Pseudomonadota</taxon>
        <taxon>Alphaproteobacteria</taxon>
        <taxon>Hyphomicrobiales</taxon>
        <taxon>Bartonellaceae</taxon>
        <taxon>Bartonella</taxon>
    </lineage>
</organism>
<keyword evidence="7 14" id="KW-0963">Cytoplasm</keyword>
<name>A0A1R0FBV3_9HYPH</name>
<evidence type="ECO:0000256" key="13">
    <source>
        <dbReference type="ARBA" id="ARBA00032866"/>
    </source>
</evidence>
<evidence type="ECO:0000256" key="3">
    <source>
        <dbReference type="ARBA" id="ARBA00005225"/>
    </source>
</evidence>
<feature type="domain" description="Phosphoribulokinase/uridine kinase" evidence="16">
    <location>
        <begin position="104"/>
        <end position="257"/>
    </location>
</feature>
<feature type="binding site" evidence="14">
    <location>
        <begin position="109"/>
        <end position="116"/>
    </location>
    <ligand>
        <name>ATP</name>
        <dbReference type="ChEBI" id="CHEBI:30616"/>
    </ligand>
</feature>
<keyword evidence="11 14" id="KW-0067">ATP-binding</keyword>
<reference evidence="17 18" key="1">
    <citation type="submission" date="2016-12" db="EMBL/GenBank/DDBJ databases">
        <title>Comparative genomics of Bartonella apis.</title>
        <authorList>
            <person name="Engel P."/>
        </authorList>
    </citation>
    <scope>NUCLEOTIDE SEQUENCE [LARGE SCALE GENOMIC DNA]</scope>
    <source>
        <strain evidence="17 18">PEB0149</strain>
    </source>
</reference>
<evidence type="ECO:0000256" key="9">
    <source>
        <dbReference type="ARBA" id="ARBA00022741"/>
    </source>
</evidence>
<keyword evidence="10 14" id="KW-0418">Kinase</keyword>
<protein>
    <recommendedName>
        <fullName evidence="6 14">Pantothenate kinase</fullName>
        <ecNumber evidence="5 14">2.7.1.33</ecNumber>
    </recommendedName>
    <alternativeName>
        <fullName evidence="13 14">Pantothenic acid kinase</fullName>
    </alternativeName>
</protein>
<dbReference type="InterPro" id="IPR004566">
    <property type="entry name" value="PanK"/>
</dbReference>
<dbReference type="PIRSF" id="PIRSF000545">
    <property type="entry name" value="Pantothenate_kin"/>
    <property type="match status" value="1"/>
</dbReference>
<dbReference type="EMBL" id="LXYT01000001">
    <property type="protein sequence ID" value="OLY44440.1"/>
    <property type="molecule type" value="Genomic_DNA"/>
</dbReference>
<dbReference type="OrthoDB" id="1550976at2"/>
<dbReference type="HAMAP" id="MF_00215">
    <property type="entry name" value="Pantothen_kinase_1"/>
    <property type="match status" value="1"/>
</dbReference>
<dbReference type="AlphaFoldDB" id="A0A1R0FBV3"/>
<dbReference type="Gene3D" id="3.40.50.300">
    <property type="entry name" value="P-loop containing nucleotide triphosphate hydrolases"/>
    <property type="match status" value="1"/>
</dbReference>
<evidence type="ECO:0000256" key="7">
    <source>
        <dbReference type="ARBA" id="ARBA00022490"/>
    </source>
</evidence>
<dbReference type="CDD" id="cd02025">
    <property type="entry name" value="PanK"/>
    <property type="match status" value="1"/>
</dbReference>
<evidence type="ECO:0000256" key="15">
    <source>
        <dbReference type="RuleBase" id="RU003530"/>
    </source>
</evidence>
<dbReference type="GO" id="GO:0004594">
    <property type="term" value="F:pantothenate kinase activity"/>
    <property type="evidence" value="ECO:0007669"/>
    <property type="project" value="UniProtKB-UniRule"/>
</dbReference>
<sequence length="331" mass="37931">MVDALKPASQSGDLGDFVFGRYSPYSVFTAYEWSVFRADTPLTLTFDEVKRLRSIGDPIDLQEVQRIYLSLSRLLSTHVEAIQTLFQKRKRFLRTQNTAKTPFIIGIAGSVAVGKSTTARILQELLKRWPSSPKVDLITTDGFLYPNAVLKAENRMDRKGFPDSYDVGKLLRFLSAIKAGMGDVVAPLYSHAAYDVLPNEQIVVDRPDILIVEGINVLQVRDLPRDGKAVPFVSDFFDFSIYIDAKTEIIRHWYMERFRRFRLTAFQKPDSYFHRYAKMTENEAMAVAETLWNTINLKNLEENILPTRPRADLILRKGSDHLVEYVALRKL</sequence>